<dbReference type="InterPro" id="IPR052045">
    <property type="entry name" value="Sulfur_Carrier/Prot_Modifier"/>
</dbReference>
<gene>
    <name evidence="1" type="ORF">GCM10017774_52720</name>
</gene>
<dbReference type="InterPro" id="IPR003749">
    <property type="entry name" value="ThiS/MoaD-like"/>
</dbReference>
<dbReference type="InterPro" id="IPR016155">
    <property type="entry name" value="Mopterin_synth/thiamin_S_b"/>
</dbReference>
<dbReference type="Gene3D" id="3.10.20.30">
    <property type="match status" value="1"/>
</dbReference>
<dbReference type="Pfam" id="PF02597">
    <property type="entry name" value="ThiS"/>
    <property type="match status" value="1"/>
</dbReference>
<dbReference type="InterPro" id="IPR012675">
    <property type="entry name" value="Beta-grasp_dom_sf"/>
</dbReference>
<protein>
    <submittedName>
        <fullName evidence="1">Molybdopterin synthase sulfur carrier subunit</fullName>
    </submittedName>
</protein>
<dbReference type="SUPFAM" id="SSF54285">
    <property type="entry name" value="MoaD/ThiS"/>
    <property type="match status" value="1"/>
</dbReference>
<proteinExistence type="predicted"/>
<sequence length="94" mass="9848">MKVTVLIPGVLRTTTAGAAHLDVDVPPPATLGAALDVLAATYPGLDRRLRDEQAGLRRYVNFYVNGEECRRLAGPDTPLPAGAEIQILPSVAGG</sequence>
<accession>A0ABQ3MK80</accession>
<evidence type="ECO:0000313" key="1">
    <source>
        <dbReference type="EMBL" id="GHH47843.1"/>
    </source>
</evidence>
<dbReference type="EMBL" id="BNAR01000008">
    <property type="protein sequence ID" value="GHH47843.1"/>
    <property type="molecule type" value="Genomic_DNA"/>
</dbReference>
<dbReference type="PANTHER" id="PTHR38031:SF1">
    <property type="entry name" value="SULFUR CARRIER PROTEIN CYSO"/>
    <property type="match status" value="1"/>
</dbReference>
<keyword evidence="2" id="KW-1185">Reference proteome</keyword>
<dbReference type="Proteomes" id="UP000605568">
    <property type="component" value="Unassembled WGS sequence"/>
</dbReference>
<comment type="caution">
    <text evidence="1">The sequence shown here is derived from an EMBL/GenBank/DDBJ whole genome shotgun (WGS) entry which is preliminary data.</text>
</comment>
<name>A0ABQ3MK80_9PSEU</name>
<dbReference type="PANTHER" id="PTHR38031">
    <property type="entry name" value="SULFUR CARRIER PROTEIN SLR0821-RELATED"/>
    <property type="match status" value="1"/>
</dbReference>
<dbReference type="RefSeq" id="WP_191301977.1">
    <property type="nucleotide sequence ID" value="NZ_BNAR01000008.1"/>
</dbReference>
<organism evidence="1 2">
    <name type="scientific">Lentzea cavernae</name>
    <dbReference type="NCBI Taxonomy" id="2020703"/>
    <lineage>
        <taxon>Bacteria</taxon>
        <taxon>Bacillati</taxon>
        <taxon>Actinomycetota</taxon>
        <taxon>Actinomycetes</taxon>
        <taxon>Pseudonocardiales</taxon>
        <taxon>Pseudonocardiaceae</taxon>
        <taxon>Lentzea</taxon>
    </lineage>
</organism>
<reference evidence="2" key="1">
    <citation type="journal article" date="2019" name="Int. J. Syst. Evol. Microbiol.">
        <title>The Global Catalogue of Microorganisms (GCM) 10K type strain sequencing project: providing services to taxonomists for standard genome sequencing and annotation.</title>
        <authorList>
            <consortium name="The Broad Institute Genomics Platform"/>
            <consortium name="The Broad Institute Genome Sequencing Center for Infectious Disease"/>
            <person name="Wu L."/>
            <person name="Ma J."/>
        </authorList>
    </citation>
    <scope>NUCLEOTIDE SEQUENCE [LARGE SCALE GENOMIC DNA]</scope>
    <source>
        <strain evidence="2">CGMCC 4.7367</strain>
    </source>
</reference>
<evidence type="ECO:0000313" key="2">
    <source>
        <dbReference type="Proteomes" id="UP000605568"/>
    </source>
</evidence>